<feature type="compositionally biased region" description="Low complexity" evidence="6">
    <location>
        <begin position="369"/>
        <end position="381"/>
    </location>
</feature>
<evidence type="ECO:0000313" key="12">
    <source>
        <dbReference type="RefSeq" id="XP_029289116.1"/>
    </source>
</evidence>
<keyword evidence="4" id="KW-0779">Telomere</keyword>
<keyword evidence="3" id="KW-0158">Chromosome</keyword>
<dbReference type="InterPro" id="IPR028631">
    <property type="entry name" value="ACD"/>
</dbReference>
<dbReference type="PANTHER" id="PTHR14487:SF3">
    <property type="entry name" value="ADRENOCORTICAL DYSPLASIA PROTEIN HOMOLOG"/>
    <property type="match status" value="1"/>
</dbReference>
<dbReference type="OrthoDB" id="8933114at2759"/>
<evidence type="ECO:0000256" key="2">
    <source>
        <dbReference type="ARBA" id="ARBA00004574"/>
    </source>
</evidence>
<dbReference type="RefSeq" id="XP_029289113.1">
    <property type="nucleotide sequence ID" value="XM_029433253.1"/>
</dbReference>
<dbReference type="GO" id="GO:0007004">
    <property type="term" value="P:telomere maintenance via telomerase"/>
    <property type="evidence" value="ECO:0007669"/>
    <property type="project" value="InterPro"/>
</dbReference>
<evidence type="ECO:0000256" key="3">
    <source>
        <dbReference type="ARBA" id="ARBA00022454"/>
    </source>
</evidence>
<sequence length="598" mass="65277">MFARRNITGEFETTNMNRPAGSRVPPWIESLILCYGSEEESSSGQLKAHVIGVGQMSQSQAQGSEGPTGLLFLSDGVLQIPAILTASAWEHLQEQEDRECFTSLVNTTVCFQDYQLRFHMALELTKCSFFLLVGELATTAAGTVKDTTPASTAQPSIRLKICQTWRALLAQETLDSQMSQWGCELSELLGEWQNDCLQTVLDDVRERLMVASSHPVSLQSSTSTYNPPPTHPDTFTATSWAVDRVRYKGLKRFTVPIKCLLIPEKDALQLQTPLNVGSRTTSGLCAAPEDMKRDLPQVCRPSETTQLSVDDAEWQITNPAVVEGDGDSNDNSPRLVEDSMLHEDTIAAMIDSDIRPLSNPWDIFPPPCETSSSSDASSEATPTHSLHNPISTEFKSDNSEILTSNQLPLYSSKVTSDLSKGEHSFLPPYQKAPQLTSLPATACSSNITSVSPPELFTRPSHLILATDKHPTDTAKQNLLDLDQEAQISESPPSWIFDTHAGSSAEGGSSNNPGQTVGTVSRKSPTVHSDGRLFSYSYQVSGQNLQDFSRFSVAESCLHWAVKYLVVPKQTNNPHNTSVTSNEMSSDGTEVTSLSGLKS</sequence>
<evidence type="ECO:0000256" key="4">
    <source>
        <dbReference type="ARBA" id="ARBA00022895"/>
    </source>
</evidence>
<dbReference type="Proteomes" id="UP000504630">
    <property type="component" value="Chromosome 6"/>
</dbReference>
<feature type="domain" description="Shelterin complex subunit TPP1/Est3" evidence="7">
    <location>
        <begin position="26"/>
        <end position="168"/>
    </location>
</feature>
<dbReference type="KEGG" id="cgob:115009326"/>
<accession>A0A6J2PUR7</accession>
<dbReference type="CTD" id="65057"/>
<gene>
    <name evidence="9 10 11 12" type="primary">LOC115009326</name>
</gene>
<dbReference type="InterPro" id="IPR019437">
    <property type="entry name" value="TPP1/Est3"/>
</dbReference>
<dbReference type="Gene3D" id="2.40.50.960">
    <property type="match status" value="1"/>
</dbReference>
<reference evidence="9 10" key="1">
    <citation type="submission" date="2025-04" db="UniProtKB">
        <authorList>
            <consortium name="RefSeq"/>
        </authorList>
    </citation>
    <scope>IDENTIFICATION</scope>
</reference>
<dbReference type="Pfam" id="PF10341">
    <property type="entry name" value="TPP1"/>
    <property type="match status" value="1"/>
</dbReference>
<feature type="compositionally biased region" description="Low complexity" evidence="6">
    <location>
        <begin position="500"/>
        <end position="513"/>
    </location>
</feature>
<feature type="region of interest" description="Disordered" evidence="6">
    <location>
        <begin position="570"/>
        <end position="598"/>
    </location>
</feature>
<dbReference type="GO" id="GO:0070198">
    <property type="term" value="P:protein localization to chromosome, telomeric region"/>
    <property type="evidence" value="ECO:0007669"/>
    <property type="project" value="TreeGrafter"/>
</dbReference>
<dbReference type="RefSeq" id="XP_029289116.1">
    <property type="nucleotide sequence ID" value="XM_029433256.1"/>
</dbReference>
<keyword evidence="8" id="KW-1185">Reference proteome</keyword>
<dbReference type="GO" id="GO:0070187">
    <property type="term" value="C:shelterin complex"/>
    <property type="evidence" value="ECO:0007669"/>
    <property type="project" value="InterPro"/>
</dbReference>
<protein>
    <submittedName>
        <fullName evidence="9 10">Uncharacterized protein LOC115009326 isoform X1</fullName>
    </submittedName>
</protein>
<evidence type="ECO:0000256" key="1">
    <source>
        <dbReference type="ARBA" id="ARBA00004123"/>
    </source>
</evidence>
<keyword evidence="5" id="KW-0539">Nucleus</keyword>
<comment type="subcellular location">
    <subcellularLocation>
        <location evidence="2">Chromosome</location>
        <location evidence="2">Telomere</location>
    </subcellularLocation>
    <subcellularLocation>
        <location evidence="1">Nucleus</location>
    </subcellularLocation>
</comment>
<organism evidence="8 10">
    <name type="scientific">Cottoperca gobio</name>
    <name type="common">Frogmouth</name>
    <name type="synonym">Aphritis gobio</name>
    <dbReference type="NCBI Taxonomy" id="56716"/>
    <lineage>
        <taxon>Eukaryota</taxon>
        <taxon>Metazoa</taxon>
        <taxon>Chordata</taxon>
        <taxon>Craniata</taxon>
        <taxon>Vertebrata</taxon>
        <taxon>Euteleostomi</taxon>
        <taxon>Actinopterygii</taxon>
        <taxon>Neopterygii</taxon>
        <taxon>Teleostei</taxon>
        <taxon>Neoteleostei</taxon>
        <taxon>Acanthomorphata</taxon>
        <taxon>Eupercaria</taxon>
        <taxon>Perciformes</taxon>
        <taxon>Notothenioidei</taxon>
        <taxon>Bovichtidae</taxon>
        <taxon>Cottoperca</taxon>
    </lineage>
</organism>
<feature type="compositionally biased region" description="Polar residues" evidence="6">
    <location>
        <begin position="514"/>
        <end position="525"/>
    </location>
</feature>
<dbReference type="GO" id="GO:0042162">
    <property type="term" value="F:telomeric DNA binding"/>
    <property type="evidence" value="ECO:0007669"/>
    <property type="project" value="InterPro"/>
</dbReference>
<evidence type="ECO:0000313" key="11">
    <source>
        <dbReference type="RefSeq" id="XP_029289115.1"/>
    </source>
</evidence>
<proteinExistence type="predicted"/>
<evidence type="ECO:0000256" key="5">
    <source>
        <dbReference type="ARBA" id="ARBA00023242"/>
    </source>
</evidence>
<dbReference type="GO" id="GO:0005697">
    <property type="term" value="C:telomerase holoenzyme complex"/>
    <property type="evidence" value="ECO:0007669"/>
    <property type="project" value="InterPro"/>
</dbReference>
<dbReference type="AlphaFoldDB" id="A0A6J2PUR7"/>
<feature type="region of interest" description="Disordered" evidence="6">
    <location>
        <begin position="368"/>
        <end position="392"/>
    </location>
</feature>
<dbReference type="PANTHER" id="PTHR14487">
    <property type="entry name" value="ADRENOCORTICAL DYSPLASIA PROTEIN ACD"/>
    <property type="match status" value="1"/>
</dbReference>
<dbReference type="GO" id="GO:0016233">
    <property type="term" value="P:telomere capping"/>
    <property type="evidence" value="ECO:0007669"/>
    <property type="project" value="InterPro"/>
</dbReference>
<feature type="region of interest" description="Disordered" evidence="6">
    <location>
        <begin position="492"/>
        <end position="525"/>
    </location>
</feature>
<feature type="compositionally biased region" description="Polar residues" evidence="6">
    <location>
        <begin position="382"/>
        <end position="392"/>
    </location>
</feature>
<evidence type="ECO:0000259" key="7">
    <source>
        <dbReference type="Pfam" id="PF10341"/>
    </source>
</evidence>
<dbReference type="RefSeq" id="XP_029289115.1">
    <property type="nucleotide sequence ID" value="XM_029433255.1"/>
</dbReference>
<dbReference type="RefSeq" id="XP_029289114.1">
    <property type="nucleotide sequence ID" value="XM_029433254.1"/>
</dbReference>
<evidence type="ECO:0000313" key="9">
    <source>
        <dbReference type="RefSeq" id="XP_029289113.1"/>
    </source>
</evidence>
<evidence type="ECO:0000313" key="10">
    <source>
        <dbReference type="RefSeq" id="XP_029289114.1"/>
    </source>
</evidence>
<name>A0A6J2PUR7_COTGO</name>
<evidence type="ECO:0000313" key="8">
    <source>
        <dbReference type="Proteomes" id="UP000504630"/>
    </source>
</evidence>
<dbReference type="GeneID" id="115009326"/>
<evidence type="ECO:0000256" key="6">
    <source>
        <dbReference type="SAM" id="MobiDB-lite"/>
    </source>
</evidence>
<dbReference type="GO" id="GO:0032211">
    <property type="term" value="P:negative regulation of telomere maintenance via telomerase"/>
    <property type="evidence" value="ECO:0007669"/>
    <property type="project" value="TreeGrafter"/>
</dbReference>